<dbReference type="Proteomes" id="UP001377168">
    <property type="component" value="Unassembled WGS sequence"/>
</dbReference>
<gene>
    <name evidence="1" type="ORF">WKI67_14130</name>
</gene>
<comment type="caution">
    <text evidence="1">The sequence shown here is derived from an EMBL/GenBank/DDBJ whole genome shotgun (WGS) entry which is preliminary data.</text>
</comment>
<evidence type="ECO:0000313" key="1">
    <source>
        <dbReference type="EMBL" id="MEJ8634530.1"/>
    </source>
</evidence>
<sequence>MSGPLWQGPGQHTDTLPLLHRRNGSHAADPLDDLAERFEEVIAGAVHPDEIAAVLESDGVTDDHIRLTYGRPDSFAIAEELYDRVPRSFPEPPREAAGVWHAGLLGCLLRGLVFALPGLAYVLGAPLLRGASLAPLLAGALTGWVWNQALSHRAYSWLGLGDRGAAARSLMLGAPAGALLGAAVATASPSQWQAAAFAAAQALYLSAATVLLVLGRERALLCALLPMTAGAVWAMRADLPVALRTALLLCSLAAAVGLAAVALARTPRTPGTPVPGGGGPRAWAGLLWSRLPRPGVRRGGPVPWWRLPFARTTARPAGPVAGNTGPGADVLLMPGAGTALPAPVRRPVERPARPVGPRLGASVPYGLFGLGTGVLVLYTALGDVLAEGPGAVVAAPSAVALTLSMGPAEWLLHRFRGRAVAGLRASTTAPAFRRRAAAVLAECLAAFLAVLFALALVVTLLWPDAPALSGARLSTLLLIGTVLWTGLLMQSFGAVVAAAAVCCAAAAAQTVALLAGLGSPQVVGLAVAGGTAALLAGLVCVLLGRATAHRV</sequence>
<reference evidence="1" key="1">
    <citation type="submission" date="2024-03" db="EMBL/GenBank/DDBJ databases">
        <title>Novel Streptomyces species of biotechnological and ecological value are a feature of Machair soil.</title>
        <authorList>
            <person name="Prole J.R."/>
            <person name="Goodfellow M."/>
            <person name="Allenby N."/>
            <person name="Ward A.C."/>
        </authorList>
    </citation>
    <scope>NUCLEOTIDE SEQUENCE</scope>
    <source>
        <strain evidence="1">MS2.AVA.5</strain>
    </source>
</reference>
<accession>A0ACC6PT96</accession>
<keyword evidence="2" id="KW-1185">Reference proteome</keyword>
<name>A0ACC6PT96_9ACTN</name>
<proteinExistence type="predicted"/>
<evidence type="ECO:0000313" key="2">
    <source>
        <dbReference type="Proteomes" id="UP001377168"/>
    </source>
</evidence>
<organism evidence="1 2">
    <name type="scientific">Streptomyces achmelvichensis</name>
    <dbReference type="NCBI Taxonomy" id="3134111"/>
    <lineage>
        <taxon>Bacteria</taxon>
        <taxon>Bacillati</taxon>
        <taxon>Actinomycetota</taxon>
        <taxon>Actinomycetes</taxon>
        <taxon>Kitasatosporales</taxon>
        <taxon>Streptomycetaceae</taxon>
        <taxon>Streptomyces</taxon>
    </lineage>
</organism>
<dbReference type="EMBL" id="JBBKAJ010000022">
    <property type="protein sequence ID" value="MEJ8634530.1"/>
    <property type="molecule type" value="Genomic_DNA"/>
</dbReference>
<protein>
    <submittedName>
        <fullName evidence="1">Uncharacterized protein</fullName>
    </submittedName>
</protein>